<accession>A0A645HLB0</accession>
<dbReference type="PANTHER" id="PTHR32248">
    <property type="entry name" value="RNA POLYMERASE SIGMA-54 FACTOR"/>
    <property type="match status" value="1"/>
</dbReference>
<dbReference type="PROSITE" id="PS50044">
    <property type="entry name" value="SIGMA54_3"/>
    <property type="match status" value="1"/>
</dbReference>
<protein>
    <submittedName>
        <fullName evidence="2">RNA polymerase sigma-54 factor</fullName>
    </submittedName>
</protein>
<dbReference type="GO" id="GO:0001216">
    <property type="term" value="F:DNA-binding transcription activator activity"/>
    <property type="evidence" value="ECO:0007669"/>
    <property type="project" value="InterPro"/>
</dbReference>
<dbReference type="Pfam" id="PF04552">
    <property type="entry name" value="Sigma54_DBD"/>
    <property type="match status" value="1"/>
</dbReference>
<dbReference type="PANTHER" id="PTHR32248:SF4">
    <property type="entry name" value="RNA POLYMERASE SIGMA-54 FACTOR"/>
    <property type="match status" value="1"/>
</dbReference>
<dbReference type="EMBL" id="VSSQ01094583">
    <property type="protein sequence ID" value="MPN39009.1"/>
    <property type="molecule type" value="Genomic_DNA"/>
</dbReference>
<evidence type="ECO:0000259" key="1">
    <source>
        <dbReference type="Pfam" id="PF04552"/>
    </source>
</evidence>
<gene>
    <name evidence="2" type="primary">rpoN_34</name>
    <name evidence="2" type="ORF">SDC9_186535</name>
</gene>
<dbReference type="PRINTS" id="PR00045">
    <property type="entry name" value="SIGMA54FCT"/>
</dbReference>
<feature type="domain" description="RNA polymerase sigma factor 54 DNA-binding" evidence="1">
    <location>
        <begin position="12"/>
        <end position="172"/>
    </location>
</feature>
<dbReference type="GO" id="GO:0016987">
    <property type="term" value="F:sigma factor activity"/>
    <property type="evidence" value="ECO:0007669"/>
    <property type="project" value="InterPro"/>
</dbReference>
<name>A0A645HLB0_9ZZZZ</name>
<proteinExistence type="predicted"/>
<dbReference type="InterPro" id="IPR007634">
    <property type="entry name" value="RNA_pol_sigma_54_DNA-bd"/>
</dbReference>
<dbReference type="Gene3D" id="1.10.10.60">
    <property type="entry name" value="Homeodomain-like"/>
    <property type="match status" value="1"/>
</dbReference>
<dbReference type="InterPro" id="IPR000394">
    <property type="entry name" value="RNA_pol_sigma_54"/>
</dbReference>
<evidence type="ECO:0000313" key="2">
    <source>
        <dbReference type="EMBL" id="MPN39009.1"/>
    </source>
</evidence>
<reference evidence="2" key="1">
    <citation type="submission" date="2019-08" db="EMBL/GenBank/DDBJ databases">
        <authorList>
            <person name="Kucharzyk K."/>
            <person name="Murdoch R.W."/>
            <person name="Higgins S."/>
            <person name="Loffler F."/>
        </authorList>
    </citation>
    <scope>NUCLEOTIDE SEQUENCE</scope>
</reference>
<dbReference type="PROSITE" id="PS00718">
    <property type="entry name" value="SIGMA54_2"/>
    <property type="match status" value="1"/>
</dbReference>
<organism evidence="2">
    <name type="scientific">bioreactor metagenome</name>
    <dbReference type="NCBI Taxonomy" id="1076179"/>
    <lineage>
        <taxon>unclassified sequences</taxon>
        <taxon>metagenomes</taxon>
        <taxon>ecological metagenomes</taxon>
    </lineage>
</organism>
<dbReference type="AlphaFoldDB" id="A0A645HLB0"/>
<sequence>MASNSDDRELTAYLQKNLTDARALVADIENRQKTLFRLIECIVSLQPRFFRDGKTLRPMTMSEIADTLGFNVSTISRAVHDKYIVCAAGTVSLKSLFSSGYTGGESGKADGALSSVVIKRRLVDIVSKESPDAPLSDSALQDIFAREGVTLSRRTIAKYRDELGIASSLKRKNKFSK</sequence>
<comment type="caution">
    <text evidence="2">The sequence shown here is derived from an EMBL/GenBank/DDBJ whole genome shotgun (WGS) entry which is preliminary data.</text>
</comment>